<organism evidence="2 3">
    <name type="scientific">Stenotrophomonas phage vB_SmaS-AXL_3</name>
    <dbReference type="NCBI Taxonomy" id="2740427"/>
    <lineage>
        <taxon>Viruses</taxon>
        <taxon>Duplodnaviria</taxon>
        <taxon>Heunggongvirae</taxon>
        <taxon>Uroviricota</taxon>
        <taxon>Caudoviricetes</taxon>
        <taxon>Axeltriavirus</taxon>
        <taxon>Axeltriavirus AXL3</taxon>
    </lineage>
</organism>
<protein>
    <submittedName>
        <fullName evidence="2">Nucleoside triphosphate pyrophosphohydrolase</fullName>
    </submittedName>
</protein>
<gene>
    <name evidence="2" type="ORF">AXL3_30</name>
</gene>
<dbReference type="EMBL" id="MT536174">
    <property type="protein sequence ID" value="QKW95588.1"/>
    <property type="molecule type" value="Genomic_DNA"/>
</dbReference>
<evidence type="ECO:0000313" key="3">
    <source>
        <dbReference type="Proteomes" id="UP000509379"/>
    </source>
</evidence>
<reference evidence="2" key="1">
    <citation type="submission" date="2020-05" db="EMBL/GenBank/DDBJ databases">
        <title>Isolation and characterization of the novel bacteriophage AXL3 against Stenotrophomonas maltophilia.</title>
        <authorList>
            <person name="McCutcheon J.G."/>
            <person name="Lin A."/>
            <person name="Dennis J."/>
        </authorList>
    </citation>
    <scope>NUCLEOTIDE SEQUENCE [LARGE SCALE GENOMIC DNA]</scope>
</reference>
<dbReference type="Proteomes" id="UP000509379">
    <property type="component" value="Segment"/>
</dbReference>
<dbReference type="InterPro" id="IPR033653">
    <property type="entry name" value="NTP-PPase_DR2231-like"/>
</dbReference>
<keyword evidence="1" id="KW-0175">Coiled coil</keyword>
<dbReference type="Pfam" id="PF01503">
    <property type="entry name" value="PRA-PH"/>
    <property type="match status" value="1"/>
</dbReference>
<dbReference type="GO" id="GO:0016787">
    <property type="term" value="F:hydrolase activity"/>
    <property type="evidence" value="ECO:0007669"/>
    <property type="project" value="UniProtKB-KW"/>
</dbReference>
<dbReference type="InterPro" id="IPR023292">
    <property type="entry name" value="NTP_PyroPHydrolase-like_dom_sf"/>
</dbReference>
<accession>A0A7D4XQA1</accession>
<dbReference type="Gene3D" id="1.10.3420.10">
    <property type="entry name" value="putative ntp pyrophosphohydrolase like domain"/>
    <property type="match status" value="1"/>
</dbReference>
<feature type="coiled-coil region" evidence="1">
    <location>
        <begin position="57"/>
        <end position="84"/>
    </location>
</feature>
<sequence length="184" mass="21152">MQNNEKPPVEDRGTLASGFTPDAEFHLLAPSKEFADVFAFHEKFDQLRFDKPGHLSTAKLRERIDFMQEELDEFKEGADEQNLAKQADALIDLVYVACGTAVMLGLPWDWLWNDVQRANMAKVPGMTHRGTQKDVCKPEGWRGPQTERILEIAGYKREDWFGQYTSTDDPIEFIEENGRDDVER</sequence>
<evidence type="ECO:0000313" key="2">
    <source>
        <dbReference type="EMBL" id="QKW95588.1"/>
    </source>
</evidence>
<dbReference type="CDD" id="cd11530">
    <property type="entry name" value="NTP-PPase_DR2231_like"/>
    <property type="match status" value="1"/>
</dbReference>
<dbReference type="InterPro" id="IPR021130">
    <property type="entry name" value="PRib-ATP_PPHydrolase-like"/>
</dbReference>
<proteinExistence type="predicted"/>
<evidence type="ECO:0000256" key="1">
    <source>
        <dbReference type="SAM" id="Coils"/>
    </source>
</evidence>
<keyword evidence="3" id="KW-1185">Reference proteome</keyword>
<name>A0A7D4XQA1_9CAUD</name>